<reference evidence="1 2" key="1">
    <citation type="journal article" date="2014" name="PLoS Genet.">
        <title>Phylogenetically driven sequencing of extremely halophilic archaea reveals strategies for static and dynamic osmo-response.</title>
        <authorList>
            <person name="Becker E.A."/>
            <person name="Seitzer P.M."/>
            <person name="Tritt A."/>
            <person name="Larsen D."/>
            <person name="Krusor M."/>
            <person name="Yao A.I."/>
            <person name="Wu D."/>
            <person name="Madern D."/>
            <person name="Eisen J.A."/>
            <person name="Darling A.E."/>
            <person name="Facciotti M.T."/>
        </authorList>
    </citation>
    <scope>NUCLEOTIDE SEQUENCE [LARGE SCALE GENOMIC DNA]</scope>
    <source>
        <strain evidence="1 2">DSM 3751</strain>
    </source>
</reference>
<protein>
    <submittedName>
        <fullName evidence="1">ISH4 transposase</fullName>
    </submittedName>
</protein>
<name>L9Z8C0_9EURY</name>
<organism evidence="1 2">
    <name type="scientific">Natrinema pallidum DSM 3751</name>
    <dbReference type="NCBI Taxonomy" id="1227495"/>
    <lineage>
        <taxon>Archaea</taxon>
        <taxon>Methanobacteriati</taxon>
        <taxon>Methanobacteriota</taxon>
        <taxon>Stenosarchaea group</taxon>
        <taxon>Halobacteria</taxon>
        <taxon>Halobacteriales</taxon>
        <taxon>Natrialbaceae</taxon>
        <taxon>Natrinema</taxon>
    </lineage>
</organism>
<comment type="caution">
    <text evidence="1">The sequence shown here is derived from an EMBL/GenBank/DDBJ whole genome shotgun (WGS) entry which is preliminary data.</text>
</comment>
<evidence type="ECO:0000313" key="1">
    <source>
        <dbReference type="EMBL" id="ELY82760.1"/>
    </source>
</evidence>
<evidence type="ECO:0000313" key="2">
    <source>
        <dbReference type="Proteomes" id="UP000011618"/>
    </source>
</evidence>
<dbReference type="EMBL" id="AOII01000015">
    <property type="protein sequence ID" value="ELY82760.1"/>
    <property type="molecule type" value="Genomic_DNA"/>
</dbReference>
<proteinExistence type="predicted"/>
<gene>
    <name evidence="1" type="ORF">C487_01335</name>
</gene>
<dbReference type="AlphaFoldDB" id="L9Z8C0"/>
<dbReference type="Proteomes" id="UP000011618">
    <property type="component" value="Unassembled WGS sequence"/>
</dbReference>
<dbReference type="eggNOG" id="arCOG02132">
    <property type="taxonomic scope" value="Archaea"/>
</dbReference>
<accession>L9Z8C0</accession>
<sequence>MFILADRRTGKRCLLPAKTTDESLIVSTDGFRASEPPKEDDAFDREYVVHGDGDDADDEVHVNTCESHASLTRRWVSPHRGISKDKLTQSLGVFQRRRELYRKAEKMRSNTPFERRSELNSVLRASDLGLRRWISSVAKIR</sequence>